<dbReference type="SUPFAM" id="SSF101307">
    <property type="entry name" value="YutG-like"/>
    <property type="match status" value="1"/>
</dbReference>
<evidence type="ECO:0000313" key="5">
    <source>
        <dbReference type="Proteomes" id="UP000467214"/>
    </source>
</evidence>
<protein>
    <recommendedName>
        <fullName evidence="1">Phosphatidylglycerophosphatase A</fullName>
        <ecNumber evidence="1">3.1.3.27</ecNumber>
    </recommendedName>
    <alternativeName>
        <fullName evidence="1">Phosphatidylglycerolphosphate phosphatase A</fullName>
    </alternativeName>
</protein>
<comment type="cofactor">
    <cofactor evidence="1">
        <name>Mg(2+)</name>
        <dbReference type="ChEBI" id="CHEBI:18420"/>
    </cofactor>
</comment>
<keyword evidence="1" id="KW-0595">Phospholipid degradation</keyword>
<accession>A0A845BS33</accession>
<dbReference type="GO" id="GO:0008962">
    <property type="term" value="F:phosphatidylglycerophosphatase activity"/>
    <property type="evidence" value="ECO:0007669"/>
    <property type="project" value="UniProtKB-EC"/>
</dbReference>
<dbReference type="InterPro" id="IPR026037">
    <property type="entry name" value="PgpA"/>
</dbReference>
<dbReference type="Pfam" id="PF04608">
    <property type="entry name" value="PgpA"/>
    <property type="match status" value="1"/>
</dbReference>
<dbReference type="InterPro" id="IPR036681">
    <property type="entry name" value="PgpA-like_sf"/>
</dbReference>
<evidence type="ECO:0000256" key="2">
    <source>
        <dbReference type="SAM" id="Phobius"/>
    </source>
</evidence>
<dbReference type="EMBL" id="WSSB01000006">
    <property type="protein sequence ID" value="MXR37016.1"/>
    <property type="molecule type" value="Genomic_DNA"/>
</dbReference>
<keyword evidence="2" id="KW-1133">Transmembrane helix</keyword>
<keyword evidence="1" id="KW-0442">Lipid degradation</keyword>
<organism evidence="4 5">
    <name type="scientific">Craterilacuibacter sinensis</name>
    <dbReference type="NCBI Taxonomy" id="2686017"/>
    <lineage>
        <taxon>Bacteria</taxon>
        <taxon>Pseudomonadati</taxon>
        <taxon>Pseudomonadota</taxon>
        <taxon>Betaproteobacteria</taxon>
        <taxon>Neisseriales</taxon>
        <taxon>Neisseriaceae</taxon>
        <taxon>Craterilacuibacter</taxon>
    </lineage>
</organism>
<proteinExistence type="predicted"/>
<feature type="transmembrane region" description="Helical" evidence="2">
    <location>
        <begin position="36"/>
        <end position="53"/>
    </location>
</feature>
<dbReference type="CDD" id="cd06971">
    <property type="entry name" value="PgpA"/>
    <property type="match status" value="1"/>
</dbReference>
<comment type="caution">
    <text evidence="4">The sequence shown here is derived from an EMBL/GenBank/DDBJ whole genome shotgun (WGS) entry which is preliminary data.</text>
</comment>
<dbReference type="GO" id="GO:0046872">
    <property type="term" value="F:metal ion binding"/>
    <property type="evidence" value="ECO:0007669"/>
    <property type="project" value="UniProtKB-KW"/>
</dbReference>
<keyword evidence="1 2" id="KW-0812">Transmembrane</keyword>
<dbReference type="Proteomes" id="UP000467214">
    <property type="component" value="Unassembled WGS sequence"/>
</dbReference>
<gene>
    <name evidence="4" type="ORF">GQF02_08530</name>
</gene>
<evidence type="ECO:0000313" key="4">
    <source>
        <dbReference type="EMBL" id="MXR37016.1"/>
    </source>
</evidence>
<comment type="pathway">
    <text evidence="1">Phospholipid metabolism; phosphatidylglycerol biosynthesis; phosphatidylglycerol from CDP-diacylglycerol: step 2/2.</text>
</comment>
<dbReference type="PIRSF" id="PIRSF006162">
    <property type="entry name" value="PgpA"/>
    <property type="match status" value="1"/>
</dbReference>
<dbReference type="RefSeq" id="WP_160796363.1">
    <property type="nucleotide sequence ID" value="NZ_WSSB01000006.1"/>
</dbReference>
<comment type="catalytic activity">
    <reaction evidence="1">
        <text>a 1,2-diacyl-sn-glycero-3-phospho-(1'-sn-glycero-3'-phosphate) + H2O = a 1,2-diacyl-sn-glycero-3-phospho-(1'-sn-glycerol) + phosphate</text>
        <dbReference type="Rhea" id="RHEA:33751"/>
        <dbReference type="ChEBI" id="CHEBI:15377"/>
        <dbReference type="ChEBI" id="CHEBI:43474"/>
        <dbReference type="ChEBI" id="CHEBI:60110"/>
        <dbReference type="ChEBI" id="CHEBI:64716"/>
        <dbReference type="EC" id="3.1.3.27"/>
    </reaction>
</comment>
<name>A0A845BS33_9NEIS</name>
<dbReference type="AlphaFoldDB" id="A0A845BS33"/>
<keyword evidence="1" id="KW-0443">Lipid metabolism</keyword>
<keyword evidence="1" id="KW-0460">Magnesium</keyword>
<keyword evidence="1" id="KW-1003">Cell membrane</keyword>
<keyword evidence="5" id="KW-1185">Reference proteome</keyword>
<dbReference type="InterPro" id="IPR007686">
    <property type="entry name" value="YutG/PgpA"/>
</dbReference>
<dbReference type="PANTHER" id="PTHR36305:SF1">
    <property type="entry name" value="PHOSPHATIDYLGLYCEROPHOSPHATASE A"/>
    <property type="match status" value="1"/>
</dbReference>
<feature type="transmembrane region" description="Helical" evidence="2">
    <location>
        <begin position="60"/>
        <end position="81"/>
    </location>
</feature>
<sequence length="164" mass="17830">MTILRKPDWAFVCSHPAHFLAFGFGSGLAAKAPGTWGTLVALPLYALLLALGLGSMQIAWLCLPLFLVGIPICGLTGRALGVSDYGGIVWDEIVAMLLVLAFAPATPAGWLLAFVLFRLFDIVKPWPIRWFDRRIHGGFGVMADDLIAALFAMLVQAMAWQFLL</sequence>
<keyword evidence="1" id="KW-0479">Metal-binding</keyword>
<dbReference type="PANTHER" id="PTHR36305">
    <property type="entry name" value="PHOSPHATIDYLGLYCEROPHOSPHATASE A"/>
    <property type="match status" value="1"/>
</dbReference>
<dbReference type="UniPathway" id="UPA00084">
    <property type="reaction ID" value="UER00504"/>
</dbReference>
<keyword evidence="1" id="KW-0997">Cell inner membrane</keyword>
<comment type="subcellular location">
    <subcellularLocation>
        <location evidence="1">Cell inner membrane</location>
        <topology evidence="1">Multi-pass membrane protein</topology>
    </subcellularLocation>
</comment>
<keyword evidence="1" id="KW-1208">Phospholipid metabolism</keyword>
<evidence type="ECO:0000256" key="1">
    <source>
        <dbReference type="PIRNR" id="PIRNR006162"/>
    </source>
</evidence>
<reference evidence="4 5" key="1">
    <citation type="submission" date="2019-12" db="EMBL/GenBank/DDBJ databases">
        <title>Neisseriaceae gen. nov. sp. Genome sequencing and assembly.</title>
        <authorList>
            <person name="Liu Z."/>
            <person name="Li A."/>
        </authorList>
    </citation>
    <scope>NUCLEOTIDE SEQUENCE [LARGE SCALE GENOMIC DNA]</scope>
    <source>
        <strain evidence="4 5">B2N2-7</strain>
    </source>
</reference>
<dbReference type="GO" id="GO:0006655">
    <property type="term" value="P:phosphatidylglycerol biosynthetic process"/>
    <property type="evidence" value="ECO:0007669"/>
    <property type="project" value="UniProtKB-UniPathway"/>
</dbReference>
<dbReference type="GO" id="GO:0005886">
    <property type="term" value="C:plasma membrane"/>
    <property type="evidence" value="ECO:0007669"/>
    <property type="project" value="UniProtKB-SubCell"/>
</dbReference>
<keyword evidence="1" id="KW-0378">Hydrolase</keyword>
<feature type="domain" description="YutG/PgpA" evidence="3">
    <location>
        <begin position="20"/>
        <end position="158"/>
    </location>
</feature>
<evidence type="ECO:0000259" key="3">
    <source>
        <dbReference type="Pfam" id="PF04608"/>
    </source>
</evidence>
<keyword evidence="1 2" id="KW-0472">Membrane</keyword>
<comment type="function">
    <text evidence="1">Lipid phosphatase which dephosphorylates phosphatidylglycerophosphate (PGP) to phosphatidylglycerol (PG).</text>
</comment>
<dbReference type="EC" id="3.1.3.27" evidence="1"/>
<feature type="transmembrane region" description="Helical" evidence="2">
    <location>
        <begin position="93"/>
        <end position="120"/>
    </location>
</feature>
<dbReference type="GO" id="GO:0009395">
    <property type="term" value="P:phospholipid catabolic process"/>
    <property type="evidence" value="ECO:0007669"/>
    <property type="project" value="UniProtKB-KW"/>
</dbReference>
<feature type="transmembrane region" description="Helical" evidence="2">
    <location>
        <begin position="141"/>
        <end position="163"/>
    </location>
</feature>